<evidence type="ECO:0000256" key="4">
    <source>
        <dbReference type="PROSITE-ProRule" id="PRU00335"/>
    </source>
</evidence>
<keyword evidence="2 4" id="KW-0238">DNA-binding</keyword>
<keyword evidence="3" id="KW-0804">Transcription</keyword>
<evidence type="ECO:0000256" key="3">
    <source>
        <dbReference type="ARBA" id="ARBA00023163"/>
    </source>
</evidence>
<keyword evidence="1" id="KW-0805">Transcription regulation</keyword>
<dbReference type="PANTHER" id="PTHR30055:SF234">
    <property type="entry name" value="HTH-TYPE TRANSCRIPTIONAL REGULATOR BETI"/>
    <property type="match status" value="1"/>
</dbReference>
<dbReference type="GO" id="GO:0000976">
    <property type="term" value="F:transcription cis-regulatory region binding"/>
    <property type="evidence" value="ECO:0007669"/>
    <property type="project" value="TreeGrafter"/>
</dbReference>
<dbReference type="PANTHER" id="PTHR30055">
    <property type="entry name" value="HTH-TYPE TRANSCRIPTIONAL REGULATOR RUTR"/>
    <property type="match status" value="1"/>
</dbReference>
<evidence type="ECO:0000313" key="7">
    <source>
        <dbReference type="Proteomes" id="UP000431401"/>
    </source>
</evidence>
<evidence type="ECO:0000256" key="2">
    <source>
        <dbReference type="ARBA" id="ARBA00023125"/>
    </source>
</evidence>
<keyword evidence="7" id="KW-1185">Reference proteome</keyword>
<evidence type="ECO:0000259" key="5">
    <source>
        <dbReference type="PROSITE" id="PS50977"/>
    </source>
</evidence>
<dbReference type="OrthoDB" id="5119743at2"/>
<sequence>MAVRSTPGGVVAGRSTKEAIREAAIELFSDKGFEQTSLREVADAVGITKASLYYHYASKQDLLLAIVDPIIDDLHAVADGLDDVEHGPAGQRAVLTRQVRAMLRHRRTVLMFVRDTTAIARAIANRDEELQDARMRVCRWLAGPGATDEGILRAAAAFQVLTVALGSQELVPEADTELIERVVLDAALGVLGVGPDGADGTEGDSAHHG</sequence>
<dbReference type="GO" id="GO:0003700">
    <property type="term" value="F:DNA-binding transcription factor activity"/>
    <property type="evidence" value="ECO:0007669"/>
    <property type="project" value="TreeGrafter"/>
</dbReference>
<proteinExistence type="predicted"/>
<dbReference type="AlphaFoldDB" id="A0A7K0DME8"/>
<organism evidence="6 7">
    <name type="scientific">Nocardia aurantia</name>
    <dbReference type="NCBI Taxonomy" id="2585199"/>
    <lineage>
        <taxon>Bacteria</taxon>
        <taxon>Bacillati</taxon>
        <taxon>Actinomycetota</taxon>
        <taxon>Actinomycetes</taxon>
        <taxon>Mycobacteriales</taxon>
        <taxon>Nocardiaceae</taxon>
        <taxon>Nocardia</taxon>
    </lineage>
</organism>
<dbReference type="InterPro" id="IPR009057">
    <property type="entry name" value="Homeodomain-like_sf"/>
</dbReference>
<dbReference type="InterPro" id="IPR001647">
    <property type="entry name" value="HTH_TetR"/>
</dbReference>
<dbReference type="PROSITE" id="PS50977">
    <property type="entry name" value="HTH_TETR_2"/>
    <property type="match status" value="1"/>
</dbReference>
<dbReference type="Pfam" id="PF00440">
    <property type="entry name" value="TetR_N"/>
    <property type="match status" value="1"/>
</dbReference>
<dbReference type="EMBL" id="WEGI01000005">
    <property type="protein sequence ID" value="MQY26859.1"/>
    <property type="molecule type" value="Genomic_DNA"/>
</dbReference>
<reference evidence="6 7" key="1">
    <citation type="submission" date="2019-10" db="EMBL/GenBank/DDBJ databases">
        <title>Nocardia macrotermitis sp. nov. and Nocardia aurantia sp. nov., isolated from the gut of fungus growing-termite Macrotermes natalensis.</title>
        <authorList>
            <person name="Benndorf R."/>
            <person name="Schwitalla J."/>
            <person name="Martin K."/>
            <person name="De Beer W."/>
            <person name="Kaster A.-K."/>
            <person name="Vollmers J."/>
            <person name="Poulsen M."/>
            <person name="Beemelmanns C."/>
        </authorList>
    </citation>
    <scope>NUCLEOTIDE SEQUENCE [LARGE SCALE GENOMIC DNA]</scope>
    <source>
        <strain evidence="6 7">RB56</strain>
    </source>
</reference>
<protein>
    <recommendedName>
        <fullName evidence="5">HTH tetR-type domain-containing protein</fullName>
    </recommendedName>
</protein>
<dbReference type="Gene3D" id="1.10.357.10">
    <property type="entry name" value="Tetracycline Repressor, domain 2"/>
    <property type="match status" value="1"/>
</dbReference>
<feature type="domain" description="HTH tetR-type" evidence="5">
    <location>
        <begin position="14"/>
        <end position="74"/>
    </location>
</feature>
<dbReference type="RefSeq" id="WP_153341528.1">
    <property type="nucleotide sequence ID" value="NZ_WEGI01000005.1"/>
</dbReference>
<dbReference type="SUPFAM" id="SSF46689">
    <property type="entry name" value="Homeodomain-like"/>
    <property type="match status" value="1"/>
</dbReference>
<name>A0A7K0DME8_9NOCA</name>
<gene>
    <name evidence="6" type="ORF">NRB56_24340</name>
</gene>
<dbReference type="Proteomes" id="UP000431401">
    <property type="component" value="Unassembled WGS sequence"/>
</dbReference>
<evidence type="ECO:0000313" key="6">
    <source>
        <dbReference type="EMBL" id="MQY26859.1"/>
    </source>
</evidence>
<feature type="DNA-binding region" description="H-T-H motif" evidence="4">
    <location>
        <begin position="37"/>
        <end position="56"/>
    </location>
</feature>
<dbReference type="PRINTS" id="PR00455">
    <property type="entry name" value="HTHTETR"/>
</dbReference>
<accession>A0A7K0DME8</accession>
<comment type="caution">
    <text evidence="6">The sequence shown here is derived from an EMBL/GenBank/DDBJ whole genome shotgun (WGS) entry which is preliminary data.</text>
</comment>
<dbReference type="InterPro" id="IPR050109">
    <property type="entry name" value="HTH-type_TetR-like_transc_reg"/>
</dbReference>
<evidence type="ECO:0000256" key="1">
    <source>
        <dbReference type="ARBA" id="ARBA00023015"/>
    </source>
</evidence>